<dbReference type="EMBL" id="CM047903">
    <property type="protein sequence ID" value="KAJ0092923.1"/>
    <property type="molecule type" value="Genomic_DNA"/>
</dbReference>
<name>A0ACC1B1W6_9ROSI</name>
<evidence type="ECO:0000313" key="2">
    <source>
        <dbReference type="Proteomes" id="UP001164250"/>
    </source>
</evidence>
<dbReference type="Proteomes" id="UP001164250">
    <property type="component" value="Chromosome 7"/>
</dbReference>
<comment type="caution">
    <text evidence="1">The sequence shown here is derived from an EMBL/GenBank/DDBJ whole genome shotgun (WGS) entry which is preliminary data.</text>
</comment>
<evidence type="ECO:0000313" key="1">
    <source>
        <dbReference type="EMBL" id="KAJ0092923.1"/>
    </source>
</evidence>
<reference evidence="2" key="1">
    <citation type="journal article" date="2023" name="G3 (Bethesda)">
        <title>Genome assembly and association tests identify interacting loci associated with vigor, precocity, and sex in interspecific pistachio rootstocks.</title>
        <authorList>
            <person name="Palmer W."/>
            <person name="Jacygrad E."/>
            <person name="Sagayaradj S."/>
            <person name="Cavanaugh K."/>
            <person name="Han R."/>
            <person name="Bertier L."/>
            <person name="Beede B."/>
            <person name="Kafkas S."/>
            <person name="Golino D."/>
            <person name="Preece J."/>
            <person name="Michelmore R."/>
        </authorList>
    </citation>
    <scope>NUCLEOTIDE SEQUENCE [LARGE SCALE GENOMIC DNA]</scope>
</reference>
<protein>
    <submittedName>
        <fullName evidence="1">Uncharacterized protein</fullName>
    </submittedName>
</protein>
<accession>A0ACC1B1W6</accession>
<gene>
    <name evidence="1" type="ORF">Patl1_26994</name>
</gene>
<organism evidence="1 2">
    <name type="scientific">Pistacia atlantica</name>
    <dbReference type="NCBI Taxonomy" id="434234"/>
    <lineage>
        <taxon>Eukaryota</taxon>
        <taxon>Viridiplantae</taxon>
        <taxon>Streptophyta</taxon>
        <taxon>Embryophyta</taxon>
        <taxon>Tracheophyta</taxon>
        <taxon>Spermatophyta</taxon>
        <taxon>Magnoliopsida</taxon>
        <taxon>eudicotyledons</taxon>
        <taxon>Gunneridae</taxon>
        <taxon>Pentapetalae</taxon>
        <taxon>rosids</taxon>
        <taxon>malvids</taxon>
        <taxon>Sapindales</taxon>
        <taxon>Anacardiaceae</taxon>
        <taxon>Pistacia</taxon>
    </lineage>
</organism>
<keyword evidence="2" id="KW-1185">Reference proteome</keyword>
<sequence length="199" mass="21613">MKMTNFRNQTPNGGSAQVDNWQTPSGGSDVHDSPPPSQTSTDNTSFFFAARSLTRVVNNVHEDKYANVLVMGGYIISTTAAVLATNCKTEMRYENNYNYCQGLQPCYCNWVPYAKRVGCLVTVGVLIVDDWQTLSGGSDVHDSPSSSQTSTDNTSFFSAARSLTPGIVVGIMRATTIIATNFYLVTTTGLHMSNEVIVL</sequence>
<proteinExistence type="predicted"/>